<gene>
    <name evidence="4" type="ORF">T552_01614</name>
</gene>
<evidence type="ECO:0000256" key="2">
    <source>
        <dbReference type="ARBA" id="ARBA00009761"/>
    </source>
</evidence>
<dbReference type="SUPFAM" id="SSF50249">
    <property type="entry name" value="Nucleic acid-binding proteins"/>
    <property type="match status" value="1"/>
</dbReference>
<organism evidence="4 5">
    <name type="scientific">Pneumocystis carinii (strain B80)</name>
    <name type="common">Rat pneumocystis pneumonia agent</name>
    <name type="synonym">Pneumocystis carinii f. sp. carinii</name>
    <dbReference type="NCBI Taxonomy" id="1408658"/>
    <lineage>
        <taxon>Eukaryota</taxon>
        <taxon>Fungi</taxon>
        <taxon>Dikarya</taxon>
        <taxon>Ascomycota</taxon>
        <taxon>Taphrinomycotina</taxon>
        <taxon>Pneumocystomycetes</taxon>
        <taxon>Pneumocystaceae</taxon>
        <taxon>Pneumocystis</taxon>
    </lineage>
</organism>
<keyword evidence="3" id="KW-0539">Nucleus</keyword>
<dbReference type="InterPro" id="IPR012340">
    <property type="entry name" value="NA-bd_OB-fold"/>
</dbReference>
<keyword evidence="5" id="KW-1185">Reference proteome</keyword>
<dbReference type="GO" id="GO:0006281">
    <property type="term" value="P:DNA repair"/>
    <property type="evidence" value="ECO:0007669"/>
    <property type="project" value="InterPro"/>
</dbReference>
<dbReference type="Proteomes" id="UP000054454">
    <property type="component" value="Unassembled WGS sequence"/>
</dbReference>
<name>A0A0W4ZKT0_PNEC8</name>
<proteinExistence type="inferred from homology"/>
<accession>A0A0W4ZKT0</accession>
<dbReference type="GeneID" id="28936395"/>
<dbReference type="GO" id="GO:0003697">
    <property type="term" value="F:single-stranded DNA binding"/>
    <property type="evidence" value="ECO:0007669"/>
    <property type="project" value="EnsemblFungi"/>
</dbReference>
<dbReference type="Gene3D" id="2.40.50.140">
    <property type="entry name" value="Nucleic acid-binding proteins"/>
    <property type="match status" value="1"/>
</dbReference>
<dbReference type="GO" id="GO:0006310">
    <property type="term" value="P:DNA recombination"/>
    <property type="evidence" value="ECO:0007669"/>
    <property type="project" value="InterPro"/>
</dbReference>
<evidence type="ECO:0008006" key="6">
    <source>
        <dbReference type="Google" id="ProtNLM"/>
    </source>
</evidence>
<evidence type="ECO:0000256" key="3">
    <source>
        <dbReference type="ARBA" id="ARBA00023242"/>
    </source>
</evidence>
<comment type="similarity">
    <text evidence="2">Belongs to the replication factor A protein 3 family.</text>
</comment>
<evidence type="ECO:0000256" key="1">
    <source>
        <dbReference type="ARBA" id="ARBA00004123"/>
    </source>
</evidence>
<comment type="subcellular location">
    <subcellularLocation>
        <location evidence="1">Nucleus</location>
    </subcellularLocation>
</comment>
<dbReference type="GO" id="GO:0006260">
    <property type="term" value="P:DNA replication"/>
    <property type="evidence" value="ECO:0007669"/>
    <property type="project" value="InterPro"/>
</dbReference>
<dbReference type="InterPro" id="IPR013970">
    <property type="entry name" value="Rfa2"/>
</dbReference>
<comment type="caution">
    <text evidence="4">The sequence shown here is derived from an EMBL/GenBank/DDBJ whole genome shotgun (WGS) entry which is preliminary data.</text>
</comment>
<dbReference type="OrthoDB" id="188186at2759"/>
<dbReference type="AlphaFoldDB" id="A0A0W4ZKT0"/>
<dbReference type="CDD" id="cd04479">
    <property type="entry name" value="RPA3"/>
    <property type="match status" value="1"/>
</dbReference>
<dbReference type="EMBL" id="LFVZ01000006">
    <property type="protein sequence ID" value="KTW28983.1"/>
    <property type="molecule type" value="Genomic_DNA"/>
</dbReference>
<dbReference type="GO" id="GO:0005662">
    <property type="term" value="C:DNA replication factor A complex"/>
    <property type="evidence" value="ECO:0007669"/>
    <property type="project" value="EnsemblFungi"/>
</dbReference>
<sequence>MDKPTPRINVSLCEQFVDQTVRMIVRVKKLKGDTALVDSCGLIEVHLNRDSNFIEGNAFEIIGKINPDLSVNVLTAINFGKDIGIIANENIKNLPFLDFEAVSLVVQVSHKYHELFY</sequence>
<dbReference type="VEuPathDB" id="FungiDB:T552_01614"/>
<evidence type="ECO:0000313" key="5">
    <source>
        <dbReference type="Proteomes" id="UP000054454"/>
    </source>
</evidence>
<dbReference type="Pfam" id="PF08661">
    <property type="entry name" value="Rep_fac-A_3"/>
    <property type="match status" value="1"/>
</dbReference>
<dbReference type="GO" id="GO:0035861">
    <property type="term" value="C:site of double-strand break"/>
    <property type="evidence" value="ECO:0007669"/>
    <property type="project" value="EnsemblFungi"/>
</dbReference>
<evidence type="ECO:0000313" key="4">
    <source>
        <dbReference type="EMBL" id="KTW28983.1"/>
    </source>
</evidence>
<dbReference type="RefSeq" id="XP_018226350.1">
    <property type="nucleotide sequence ID" value="XM_018370192.1"/>
</dbReference>
<protein>
    <recommendedName>
        <fullName evidence="6">Replication factor A protein 3</fullName>
    </recommendedName>
</protein>
<reference evidence="5" key="1">
    <citation type="journal article" date="2016" name="Nat. Commun.">
        <title>Genome analysis of three Pneumocystis species reveals adaptation mechanisms to life exclusively in mammalian hosts.</title>
        <authorList>
            <person name="Ma L."/>
            <person name="Chen Z."/>
            <person name="Huang D.W."/>
            <person name="Kutty G."/>
            <person name="Ishihara M."/>
            <person name="Wang H."/>
            <person name="Abouelleil A."/>
            <person name="Bishop L."/>
            <person name="Davey E."/>
            <person name="Deng R."/>
            <person name="Deng X."/>
            <person name="Fan L."/>
            <person name="Fantoni G."/>
            <person name="Fitzgerald M."/>
            <person name="Gogineni E."/>
            <person name="Goldberg J.M."/>
            <person name="Handley G."/>
            <person name="Hu X."/>
            <person name="Huber C."/>
            <person name="Jiao X."/>
            <person name="Jones K."/>
            <person name="Levin J.Z."/>
            <person name="Liu Y."/>
            <person name="Macdonald P."/>
            <person name="Melnikov A."/>
            <person name="Raley C."/>
            <person name="Sassi M."/>
            <person name="Sherman B.T."/>
            <person name="Song X."/>
            <person name="Sykes S."/>
            <person name="Tran B."/>
            <person name="Walsh L."/>
            <person name="Xia Y."/>
            <person name="Yang J."/>
            <person name="Young S."/>
            <person name="Zeng Q."/>
            <person name="Zheng X."/>
            <person name="Stephens R."/>
            <person name="Nusbaum C."/>
            <person name="Birren B.W."/>
            <person name="Azadi P."/>
            <person name="Lempicki R.A."/>
            <person name="Cuomo C.A."/>
            <person name="Kovacs J.A."/>
        </authorList>
    </citation>
    <scope>NUCLEOTIDE SEQUENCE [LARGE SCALE GENOMIC DNA]</scope>
    <source>
        <strain evidence="5">B80</strain>
    </source>
</reference>